<protein>
    <submittedName>
        <fullName evidence="2">Uncharacterized protein</fullName>
    </submittedName>
</protein>
<sequence length="172" mass="20815">MSREKCLKILIRLLILLAISSSILITISIMITLIDILLFVDFNKDNYHLNMNPLFYWSIFMINFFILISIIFTWKNLFQISNEYYIQCYLMPMEKLKFFQCFHSLMFIIMAIFIFYLIIRQLFIAYDEGKKMEKIQILILLIIFACQDLLHFSISKRLNQFLNIICDYHRNC</sequence>
<keyword evidence="1" id="KW-1133">Transmembrane helix</keyword>
<keyword evidence="3" id="KW-1185">Reference proteome</keyword>
<organism evidence="2 3">
    <name type="scientific">Dermatophagoides pteronyssinus</name>
    <name type="common">European house dust mite</name>
    <dbReference type="NCBI Taxonomy" id="6956"/>
    <lineage>
        <taxon>Eukaryota</taxon>
        <taxon>Metazoa</taxon>
        <taxon>Ecdysozoa</taxon>
        <taxon>Arthropoda</taxon>
        <taxon>Chelicerata</taxon>
        <taxon>Arachnida</taxon>
        <taxon>Acari</taxon>
        <taxon>Acariformes</taxon>
        <taxon>Sarcoptiformes</taxon>
        <taxon>Astigmata</taxon>
        <taxon>Psoroptidia</taxon>
        <taxon>Analgoidea</taxon>
        <taxon>Pyroglyphidae</taxon>
        <taxon>Dermatophagoidinae</taxon>
        <taxon>Dermatophagoides</taxon>
    </lineage>
</organism>
<keyword evidence="1" id="KW-0472">Membrane</keyword>
<reference evidence="2 3" key="1">
    <citation type="journal article" date="2018" name="J. Allergy Clin. Immunol.">
        <title>High-quality assembly of Dermatophagoides pteronyssinus genome and transcriptome reveals a wide range of novel allergens.</title>
        <authorList>
            <person name="Liu X.Y."/>
            <person name="Yang K.Y."/>
            <person name="Wang M.Q."/>
            <person name="Kwok J.S."/>
            <person name="Zeng X."/>
            <person name="Yang Z."/>
            <person name="Xiao X.J."/>
            <person name="Lau C.P."/>
            <person name="Li Y."/>
            <person name="Huang Z.M."/>
            <person name="Ba J.G."/>
            <person name="Yim A.K."/>
            <person name="Ouyang C.Y."/>
            <person name="Ngai S.M."/>
            <person name="Chan T.F."/>
            <person name="Leung E.L."/>
            <person name="Liu L."/>
            <person name="Liu Z.G."/>
            <person name="Tsui S.K."/>
        </authorList>
    </citation>
    <scope>NUCLEOTIDE SEQUENCE [LARGE SCALE GENOMIC DNA]</scope>
    <source>
        <strain evidence="2">Derp</strain>
    </source>
</reference>
<proteinExistence type="predicted"/>
<feature type="transmembrane region" description="Helical" evidence="1">
    <location>
        <begin position="9"/>
        <end position="34"/>
    </location>
</feature>
<gene>
    <name evidence="2" type="ORF">DERP_009756</name>
</gene>
<dbReference type="Proteomes" id="UP000887458">
    <property type="component" value="Unassembled WGS sequence"/>
</dbReference>
<reference evidence="2 3" key="2">
    <citation type="journal article" date="2022" name="Mol. Biol. Evol.">
        <title>Comparative Genomics Reveals Insights into the Divergent Evolution of Astigmatic Mites and Household Pest Adaptations.</title>
        <authorList>
            <person name="Xiong Q."/>
            <person name="Wan A.T."/>
            <person name="Liu X."/>
            <person name="Fung C.S."/>
            <person name="Xiao X."/>
            <person name="Malainual N."/>
            <person name="Hou J."/>
            <person name="Wang L."/>
            <person name="Wang M."/>
            <person name="Yang K.Y."/>
            <person name="Cui Y."/>
            <person name="Leung E.L."/>
            <person name="Nong W."/>
            <person name="Shin S.K."/>
            <person name="Au S.W."/>
            <person name="Jeong K.Y."/>
            <person name="Chew F.T."/>
            <person name="Hui J.H."/>
            <person name="Leung T.F."/>
            <person name="Tungtrongchitr A."/>
            <person name="Zhong N."/>
            <person name="Liu Z."/>
            <person name="Tsui S.K."/>
        </authorList>
    </citation>
    <scope>NUCLEOTIDE SEQUENCE [LARGE SCALE GENOMIC DNA]</scope>
    <source>
        <strain evidence="2">Derp</strain>
    </source>
</reference>
<feature type="transmembrane region" description="Helical" evidence="1">
    <location>
        <begin position="98"/>
        <end position="123"/>
    </location>
</feature>
<accession>A0ABQ8IR23</accession>
<dbReference type="EMBL" id="NJHN03000128">
    <property type="protein sequence ID" value="KAH9412775.1"/>
    <property type="molecule type" value="Genomic_DNA"/>
</dbReference>
<evidence type="ECO:0000313" key="2">
    <source>
        <dbReference type="EMBL" id="KAH9412775.1"/>
    </source>
</evidence>
<keyword evidence="1" id="KW-0812">Transmembrane</keyword>
<evidence type="ECO:0000256" key="1">
    <source>
        <dbReference type="SAM" id="Phobius"/>
    </source>
</evidence>
<name>A0ABQ8IR23_DERPT</name>
<evidence type="ECO:0000313" key="3">
    <source>
        <dbReference type="Proteomes" id="UP000887458"/>
    </source>
</evidence>
<feature type="transmembrane region" description="Helical" evidence="1">
    <location>
        <begin position="135"/>
        <end position="154"/>
    </location>
</feature>
<comment type="caution">
    <text evidence="2">The sequence shown here is derived from an EMBL/GenBank/DDBJ whole genome shotgun (WGS) entry which is preliminary data.</text>
</comment>
<feature type="transmembrane region" description="Helical" evidence="1">
    <location>
        <begin position="54"/>
        <end position="77"/>
    </location>
</feature>